<comment type="caution">
    <text evidence="1">The sequence shown here is derived from an EMBL/GenBank/DDBJ whole genome shotgun (WGS) entry which is preliminary data.</text>
</comment>
<dbReference type="Proteomes" id="UP000269221">
    <property type="component" value="Unassembled WGS sequence"/>
</dbReference>
<protein>
    <submittedName>
        <fullName evidence="1">Uncharacterized protein</fullName>
    </submittedName>
</protein>
<reference evidence="1 2" key="1">
    <citation type="submission" date="2018-07" db="EMBL/GenBank/DDBJ databases">
        <title>A high quality draft genome assembly of the barn swallow (H. rustica rustica).</title>
        <authorList>
            <person name="Formenti G."/>
            <person name="Chiara M."/>
            <person name="Poveda L."/>
            <person name="Francoijs K.-J."/>
            <person name="Bonisoli-Alquati A."/>
            <person name="Canova L."/>
            <person name="Gianfranceschi L."/>
            <person name="Horner D.S."/>
            <person name="Saino N."/>
        </authorList>
    </citation>
    <scope>NUCLEOTIDE SEQUENCE [LARGE SCALE GENOMIC DNA]</scope>
    <source>
        <strain evidence="1">Chelidonia</strain>
        <tissue evidence="1">Blood</tissue>
    </source>
</reference>
<evidence type="ECO:0000313" key="1">
    <source>
        <dbReference type="EMBL" id="RMC04774.1"/>
    </source>
</evidence>
<accession>A0A3M0K073</accession>
<keyword evidence="2" id="KW-1185">Reference proteome</keyword>
<gene>
    <name evidence="1" type="ORF">DUI87_17946</name>
</gene>
<evidence type="ECO:0000313" key="2">
    <source>
        <dbReference type="Proteomes" id="UP000269221"/>
    </source>
</evidence>
<dbReference type="EMBL" id="QRBI01000123">
    <property type="protein sequence ID" value="RMC04774.1"/>
    <property type="molecule type" value="Genomic_DNA"/>
</dbReference>
<sequence>MVEVVATVVLLSDAEKKKETEQGMFKSATFASSYEFKTCLKSSNNAQCSSPLCYAGIAEVRGPKQNPGLEVQPHQCPAQGTITALILLAISDTGQDAFGLLGHLGTPGSCSAAVAQHLQVLSLGHLPAILFLACSTAWSCCDQMQDPAFVLVEPHTTGFGPSIRPVQIPLQTPPALPQINTPTQLGVTCKVTEGTLNPLI</sequence>
<proteinExistence type="predicted"/>
<dbReference type="OrthoDB" id="9400281at2759"/>
<organism evidence="1 2">
    <name type="scientific">Hirundo rustica rustica</name>
    <dbReference type="NCBI Taxonomy" id="333673"/>
    <lineage>
        <taxon>Eukaryota</taxon>
        <taxon>Metazoa</taxon>
        <taxon>Chordata</taxon>
        <taxon>Craniata</taxon>
        <taxon>Vertebrata</taxon>
        <taxon>Euteleostomi</taxon>
        <taxon>Archelosauria</taxon>
        <taxon>Archosauria</taxon>
        <taxon>Dinosauria</taxon>
        <taxon>Saurischia</taxon>
        <taxon>Theropoda</taxon>
        <taxon>Coelurosauria</taxon>
        <taxon>Aves</taxon>
        <taxon>Neognathae</taxon>
        <taxon>Neoaves</taxon>
        <taxon>Telluraves</taxon>
        <taxon>Australaves</taxon>
        <taxon>Passeriformes</taxon>
        <taxon>Sylvioidea</taxon>
        <taxon>Hirundinidae</taxon>
        <taxon>Hirundo</taxon>
    </lineage>
</organism>
<dbReference type="AlphaFoldDB" id="A0A3M0K073"/>
<name>A0A3M0K073_HIRRU</name>